<organism evidence="4 5">
    <name type="scientific">Durusdinium trenchii</name>
    <dbReference type="NCBI Taxonomy" id="1381693"/>
    <lineage>
        <taxon>Eukaryota</taxon>
        <taxon>Sar</taxon>
        <taxon>Alveolata</taxon>
        <taxon>Dinophyceae</taxon>
        <taxon>Suessiales</taxon>
        <taxon>Symbiodiniaceae</taxon>
        <taxon>Durusdinium</taxon>
    </lineage>
</organism>
<keyword evidence="1" id="KW-0106">Calcium</keyword>
<dbReference type="PROSITE" id="PS50222">
    <property type="entry name" value="EF_HAND_2"/>
    <property type="match status" value="1"/>
</dbReference>
<dbReference type="InterPro" id="IPR011992">
    <property type="entry name" value="EF-hand-dom_pair"/>
</dbReference>
<sequence length="248" mass="27974">MLPSRHFSHFRQKRVSEAIRCFAEEASQSSGARIGHSGSPPSLAQRLSVGLGALGLGVTSVAAVAWWQLPRIQAVLHPPDEAPNVWQRLLGSWSTPRHPADRVFDSADLDRDGLLDRRELAQYMMNCGIMDMSGFNAIWEEINTDDTEAISREEFRNFHDNAERNFYLSLWRSLIGDPSFLGSTLYLSGSVLFAAMPYWSLASPATMTKMGQVFYIFGGILFLSQTLERHTDRLRIHRRLAGLMESER</sequence>
<keyword evidence="2" id="KW-0812">Transmembrane</keyword>
<evidence type="ECO:0000313" key="5">
    <source>
        <dbReference type="Proteomes" id="UP001642484"/>
    </source>
</evidence>
<keyword evidence="5" id="KW-1185">Reference proteome</keyword>
<accession>A0ABP0JYK0</accession>
<feature type="domain" description="EF-hand" evidence="3">
    <location>
        <begin position="95"/>
        <end position="130"/>
    </location>
</feature>
<dbReference type="InterPro" id="IPR018247">
    <property type="entry name" value="EF_Hand_1_Ca_BS"/>
</dbReference>
<protein>
    <recommendedName>
        <fullName evidence="3">EF-hand domain-containing protein</fullName>
    </recommendedName>
</protein>
<reference evidence="4 5" key="1">
    <citation type="submission" date="2024-02" db="EMBL/GenBank/DDBJ databases">
        <authorList>
            <person name="Chen Y."/>
            <person name="Shah S."/>
            <person name="Dougan E. K."/>
            <person name="Thang M."/>
            <person name="Chan C."/>
        </authorList>
    </citation>
    <scope>NUCLEOTIDE SEQUENCE [LARGE SCALE GENOMIC DNA]</scope>
</reference>
<proteinExistence type="predicted"/>
<dbReference type="Proteomes" id="UP001642484">
    <property type="component" value="Unassembled WGS sequence"/>
</dbReference>
<evidence type="ECO:0000256" key="2">
    <source>
        <dbReference type="SAM" id="Phobius"/>
    </source>
</evidence>
<evidence type="ECO:0000256" key="1">
    <source>
        <dbReference type="ARBA" id="ARBA00022837"/>
    </source>
</evidence>
<evidence type="ECO:0000313" key="4">
    <source>
        <dbReference type="EMBL" id="CAK9019427.1"/>
    </source>
</evidence>
<dbReference type="Gene3D" id="1.10.238.10">
    <property type="entry name" value="EF-hand"/>
    <property type="match status" value="1"/>
</dbReference>
<dbReference type="EMBL" id="CAXAMN010006847">
    <property type="protein sequence ID" value="CAK9019427.1"/>
    <property type="molecule type" value="Genomic_DNA"/>
</dbReference>
<name>A0ABP0JYK0_9DINO</name>
<dbReference type="InterPro" id="IPR002048">
    <property type="entry name" value="EF_hand_dom"/>
</dbReference>
<dbReference type="Pfam" id="PF13202">
    <property type="entry name" value="EF-hand_5"/>
    <property type="match status" value="1"/>
</dbReference>
<dbReference type="PROSITE" id="PS00018">
    <property type="entry name" value="EF_HAND_1"/>
    <property type="match status" value="1"/>
</dbReference>
<keyword evidence="2" id="KW-0472">Membrane</keyword>
<comment type="caution">
    <text evidence="4">The sequence shown here is derived from an EMBL/GenBank/DDBJ whole genome shotgun (WGS) entry which is preliminary data.</text>
</comment>
<feature type="transmembrane region" description="Helical" evidence="2">
    <location>
        <begin position="180"/>
        <end position="200"/>
    </location>
</feature>
<gene>
    <name evidence="4" type="ORF">CCMP2556_LOCUS13654</name>
</gene>
<keyword evidence="2" id="KW-1133">Transmembrane helix</keyword>
<dbReference type="SUPFAM" id="SSF47473">
    <property type="entry name" value="EF-hand"/>
    <property type="match status" value="1"/>
</dbReference>
<evidence type="ECO:0000259" key="3">
    <source>
        <dbReference type="PROSITE" id="PS50222"/>
    </source>
</evidence>